<feature type="region of interest" description="Disordered" evidence="1">
    <location>
        <begin position="128"/>
        <end position="155"/>
    </location>
</feature>
<accession>A0A4P8PQ12</accession>
<protein>
    <submittedName>
        <fullName evidence="2">Internal scaffolding protein</fullName>
    </submittedName>
</protein>
<dbReference type="Proteomes" id="UP000324883">
    <property type="component" value="Segment"/>
</dbReference>
<reference evidence="2 3" key="1">
    <citation type="submission" date="2018-12" db="EMBL/GenBank/DDBJ databases">
        <title>Singled stranded DNA viruses identified in blackflies (Austrosimulium ungulatum) sampled in New Zealand.</title>
        <authorList>
            <person name="Kraberger S."/>
            <person name="Fontenele R.S."/>
            <person name="Schmidlin K."/>
            <person name="Walters M."/>
            <person name="Varsani A."/>
        </authorList>
    </citation>
    <scope>NUCLEOTIDE SEQUENCE [LARGE SCALE GENOMIC DNA]</scope>
    <source>
        <strain evidence="2">131</strain>
    </source>
</reference>
<evidence type="ECO:0000313" key="2">
    <source>
        <dbReference type="EMBL" id="QCQ84950.1"/>
    </source>
</evidence>
<evidence type="ECO:0000256" key="1">
    <source>
        <dbReference type="SAM" id="MobiDB-lite"/>
    </source>
</evidence>
<dbReference type="EMBL" id="MK249196">
    <property type="protein sequence ID" value="QCQ84950.1"/>
    <property type="molecule type" value="Genomic_DNA"/>
</dbReference>
<organism evidence="2 3">
    <name type="scientific">Blackfly microvirus SF02</name>
    <dbReference type="NCBI Taxonomy" id="2576452"/>
    <lineage>
        <taxon>Viruses</taxon>
        <taxon>Monodnaviria</taxon>
        <taxon>Sangervirae</taxon>
        <taxon>Phixviricota</taxon>
        <taxon>Malgrandaviricetes</taxon>
        <taxon>Petitvirales</taxon>
        <taxon>Microviridae</taxon>
        <taxon>Microvirus</taxon>
    </lineage>
</organism>
<name>A0A4P8PQ12_9VIRU</name>
<dbReference type="Pfam" id="PF09675">
    <property type="entry name" value="Chlamy_scaf"/>
    <property type="match status" value="1"/>
</dbReference>
<dbReference type="InterPro" id="IPR014131">
    <property type="entry name" value="Chlamydia_phage_Vp3"/>
</dbReference>
<sequence>MLIQGLNSDGEELSSTYVQHDPVDMYPEGPSLTRQEFADECDINNLMAQYEKTGTISHFNNGQPQYLDLTEMPDDLQTSLELMKEAELSFMRLPALVRKEFDNNPIDFVTYAMDPTNIDQLREWGLAAPKQPAEAFETRAATPEPPPKGEAPEAS</sequence>
<evidence type="ECO:0000313" key="3">
    <source>
        <dbReference type="Proteomes" id="UP000324883"/>
    </source>
</evidence>
<proteinExistence type="predicted"/>